<dbReference type="PROSITE" id="PS00107">
    <property type="entry name" value="PROTEIN_KINASE_ATP"/>
    <property type="match status" value="1"/>
</dbReference>
<organism evidence="10 11">
    <name type="scientific">Cystobacter ferrugineus</name>
    <dbReference type="NCBI Taxonomy" id="83449"/>
    <lineage>
        <taxon>Bacteria</taxon>
        <taxon>Pseudomonadati</taxon>
        <taxon>Myxococcota</taxon>
        <taxon>Myxococcia</taxon>
        <taxon>Myxococcales</taxon>
        <taxon>Cystobacterineae</taxon>
        <taxon>Archangiaceae</taxon>
        <taxon>Cystobacter</taxon>
    </lineage>
</organism>
<dbReference type="Gene3D" id="1.25.40.10">
    <property type="entry name" value="Tetratricopeptide repeat domain"/>
    <property type="match status" value="1"/>
</dbReference>
<dbReference type="EMBL" id="MPIN01000015">
    <property type="protein sequence ID" value="OJH35193.1"/>
    <property type="molecule type" value="Genomic_DNA"/>
</dbReference>
<dbReference type="PANTHER" id="PTHR43289:SF30">
    <property type="entry name" value="NON-SPECIFIC SERINE_THREONINE PROTEIN KINASE"/>
    <property type="match status" value="1"/>
</dbReference>
<keyword evidence="4 7" id="KW-0547">Nucleotide-binding</keyword>
<dbReference type="InterPro" id="IPR017441">
    <property type="entry name" value="Protein_kinase_ATP_BS"/>
</dbReference>
<feature type="compositionally biased region" description="Pro residues" evidence="8">
    <location>
        <begin position="1"/>
        <end position="10"/>
    </location>
</feature>
<dbReference type="PROSITE" id="PS00108">
    <property type="entry name" value="PROTEIN_KINASE_ST"/>
    <property type="match status" value="1"/>
</dbReference>
<reference evidence="11" key="1">
    <citation type="submission" date="2016-11" db="EMBL/GenBank/DDBJ databases">
        <authorList>
            <person name="Shukria A."/>
            <person name="Stevens D.C."/>
        </authorList>
    </citation>
    <scope>NUCLEOTIDE SEQUENCE [LARGE SCALE GENOMIC DNA]</scope>
    <source>
        <strain evidence="11">Cbfe23</strain>
    </source>
</reference>
<dbReference type="GO" id="GO:0005524">
    <property type="term" value="F:ATP binding"/>
    <property type="evidence" value="ECO:0007669"/>
    <property type="project" value="UniProtKB-UniRule"/>
</dbReference>
<dbReference type="CDD" id="cd14014">
    <property type="entry name" value="STKc_PknB_like"/>
    <property type="match status" value="1"/>
</dbReference>
<dbReference type="SUPFAM" id="SSF48452">
    <property type="entry name" value="TPR-like"/>
    <property type="match status" value="1"/>
</dbReference>
<dbReference type="Pfam" id="PF00069">
    <property type="entry name" value="Pkinase"/>
    <property type="match status" value="1"/>
</dbReference>
<keyword evidence="2" id="KW-0723">Serine/threonine-protein kinase</keyword>
<dbReference type="GO" id="GO:0004674">
    <property type="term" value="F:protein serine/threonine kinase activity"/>
    <property type="evidence" value="ECO:0007669"/>
    <property type="project" value="UniProtKB-KW"/>
</dbReference>
<dbReference type="InterPro" id="IPR008271">
    <property type="entry name" value="Ser/Thr_kinase_AS"/>
</dbReference>
<dbReference type="FunFam" id="1.10.510.10:FF:000021">
    <property type="entry name" value="Serine/threonine protein kinase"/>
    <property type="match status" value="1"/>
</dbReference>
<keyword evidence="6 7" id="KW-0067">ATP-binding</keyword>
<evidence type="ECO:0000256" key="6">
    <source>
        <dbReference type="ARBA" id="ARBA00022840"/>
    </source>
</evidence>
<dbReference type="OrthoDB" id="9797180at2"/>
<accession>A0A1L9AZ61</accession>
<sequence length="797" mass="87594">MAETPPSPHPLPDEGDRTVIRPPSPQDGGSTLFAGRYALLRTLGRGGMGTVYQARDSLVGDLVALKMLQLGEHAGPEALERFRREVRLARRITHPHVARMHDLGTHEGQAFLTMEYVQGEDLRSRLARERTLSAPHSARIALAVCEGLAAAHAAGVVHRDLKPANVLLESEGRVVLTDFGIARALAREAASSTQGAIGTPLYMSPEQVAGEPVDARADLYAVGLLLYEMLTGQLPFGSDEPWAVAMARLRQPAPDLRQHPGIPAPLAELVNHCLARAPEDRPESASEAARLLRDWLASEGQLTEPGYTRPEPTVQQWPSEPGPPTPRATPRSAHTPVKRSVAILPLRYQGPRESEFLAEALTESLIDQLSRARGFRVLGSGVTARCDTRDPRTVGSELKVELVVDGTMQSAGKAVRVAIRLLEARSGTQLWSDRFEFPSTDVFELQDKLAPRICEQLRVEGVLSTWSTSPPPEALALYRQAKQQLYSSFWTLTEGPLAMINACLELAPDFAPALALHAVASVRTWFMGTKNSSDHLVRTARDSLERALHLAPDLVETHLARAMLAAQENDWRQTVRSVRTALDIAPYHAPSMLYLGNMQCESGQADEGLVRLRLAYELSPSLTMSLYEFARCSALRGRMEDYHWAVERLAASPPHHSATAALQLRVAAWNRDLEELRRHRESVSVGGHPISHMVGLYTAAMLGELPVSEVAAQVDERLAQSNSPRFDSLLCQLTTEVLCLCGEPDKALAYFQRAADTVLIDLEWIDHCPALEPLRALPGFMEGRRKVRARVEAIWAG</sequence>
<evidence type="ECO:0000256" key="4">
    <source>
        <dbReference type="ARBA" id="ARBA00022741"/>
    </source>
</evidence>
<feature type="domain" description="Protein kinase" evidence="9">
    <location>
        <begin position="37"/>
        <end position="296"/>
    </location>
</feature>
<evidence type="ECO:0000256" key="3">
    <source>
        <dbReference type="ARBA" id="ARBA00022679"/>
    </source>
</evidence>
<keyword evidence="5" id="KW-0418">Kinase</keyword>
<comment type="caution">
    <text evidence="10">The sequence shown here is derived from an EMBL/GenBank/DDBJ whole genome shotgun (WGS) entry which is preliminary data.</text>
</comment>
<feature type="region of interest" description="Disordered" evidence="8">
    <location>
        <begin position="300"/>
        <end position="336"/>
    </location>
</feature>
<dbReference type="STRING" id="83449.BON30_39750"/>
<dbReference type="EC" id="2.7.11.1" evidence="1"/>
<evidence type="ECO:0000256" key="2">
    <source>
        <dbReference type="ARBA" id="ARBA00022527"/>
    </source>
</evidence>
<proteinExistence type="predicted"/>
<feature type="region of interest" description="Disordered" evidence="8">
    <location>
        <begin position="1"/>
        <end position="31"/>
    </location>
</feature>
<dbReference type="Proteomes" id="UP000182229">
    <property type="component" value="Unassembled WGS sequence"/>
</dbReference>
<dbReference type="SUPFAM" id="SSF56112">
    <property type="entry name" value="Protein kinase-like (PK-like)"/>
    <property type="match status" value="1"/>
</dbReference>
<protein>
    <recommendedName>
        <fullName evidence="1">non-specific serine/threonine protein kinase</fullName>
        <ecNumber evidence="1">2.7.11.1</ecNumber>
    </recommendedName>
</protein>
<dbReference type="InterPro" id="IPR000719">
    <property type="entry name" value="Prot_kinase_dom"/>
</dbReference>
<keyword evidence="3" id="KW-0808">Transferase</keyword>
<dbReference type="SMART" id="SM00220">
    <property type="entry name" value="S_TKc"/>
    <property type="match status" value="1"/>
</dbReference>
<keyword evidence="11" id="KW-1185">Reference proteome</keyword>
<dbReference type="PANTHER" id="PTHR43289">
    <property type="entry name" value="MITOGEN-ACTIVATED PROTEIN KINASE KINASE KINASE 20-RELATED"/>
    <property type="match status" value="1"/>
</dbReference>
<evidence type="ECO:0000313" key="11">
    <source>
        <dbReference type="Proteomes" id="UP000182229"/>
    </source>
</evidence>
<dbReference type="Gene3D" id="1.10.510.10">
    <property type="entry name" value="Transferase(Phosphotransferase) domain 1"/>
    <property type="match status" value="1"/>
</dbReference>
<evidence type="ECO:0000256" key="5">
    <source>
        <dbReference type="ARBA" id="ARBA00022777"/>
    </source>
</evidence>
<evidence type="ECO:0000256" key="7">
    <source>
        <dbReference type="PROSITE-ProRule" id="PRU10141"/>
    </source>
</evidence>
<reference evidence="10 11" key="2">
    <citation type="submission" date="2016-12" db="EMBL/GenBank/DDBJ databases">
        <title>Draft Genome Sequence of Cystobacter ferrugineus Strain Cbfe23.</title>
        <authorList>
            <person name="Akbar S."/>
            <person name="Dowd S.E."/>
            <person name="Stevens D.C."/>
        </authorList>
    </citation>
    <scope>NUCLEOTIDE SEQUENCE [LARGE SCALE GENOMIC DNA]</scope>
    <source>
        <strain evidence="10 11">Cbfe23</strain>
    </source>
</reference>
<dbReference type="InterPro" id="IPR011009">
    <property type="entry name" value="Kinase-like_dom_sf"/>
</dbReference>
<evidence type="ECO:0000313" key="10">
    <source>
        <dbReference type="EMBL" id="OJH35193.1"/>
    </source>
</evidence>
<dbReference type="Gene3D" id="3.40.50.10070">
    <property type="entry name" value="TolB, N-terminal domain"/>
    <property type="match status" value="1"/>
</dbReference>
<evidence type="ECO:0000256" key="8">
    <source>
        <dbReference type="SAM" id="MobiDB-lite"/>
    </source>
</evidence>
<dbReference type="AlphaFoldDB" id="A0A1L9AZ61"/>
<dbReference type="PROSITE" id="PS50011">
    <property type="entry name" value="PROTEIN_KINASE_DOM"/>
    <property type="match status" value="1"/>
</dbReference>
<evidence type="ECO:0000259" key="9">
    <source>
        <dbReference type="PROSITE" id="PS50011"/>
    </source>
</evidence>
<dbReference type="InterPro" id="IPR011990">
    <property type="entry name" value="TPR-like_helical_dom_sf"/>
</dbReference>
<dbReference type="Gene3D" id="3.30.200.20">
    <property type="entry name" value="Phosphorylase Kinase, domain 1"/>
    <property type="match status" value="1"/>
</dbReference>
<gene>
    <name evidence="10" type="ORF">BON30_39750</name>
</gene>
<feature type="binding site" evidence="7">
    <location>
        <position position="66"/>
    </location>
    <ligand>
        <name>ATP</name>
        <dbReference type="ChEBI" id="CHEBI:30616"/>
    </ligand>
</feature>
<evidence type="ECO:0000256" key="1">
    <source>
        <dbReference type="ARBA" id="ARBA00012513"/>
    </source>
</evidence>
<name>A0A1L9AZ61_9BACT</name>